<sequence length="382" mass="40080">MQRHPDHPPALSRRQWLRRTGLVTAAGALFPALQAHAAGDSSTAMAVAQIVDMSALQQDISRDFLIGSRTAWQEYNARESVRGRGIQHVVIETDGSAGSVKAALQGALANPACLALSGCVGDATAASVAALQRSTAPGAQALPIVAPWLQRQWSDSDNTVFHAFPDYQAQIAHAMKSLAVMGVKQAGVVYATPALQKELSASIAQAGAAEGLKLQQLPINKRPASPPPLILFIGGTPELHAFAHQMGVPTGSHCYLIALADVNLQVLTQLGGLPRNVSVVVTQPVPMVTAGLPVVRSYRAALAKLYDEPPSQHGLAGYIAARYTAEVLSTLASAPGRPAAMAAFRKRAPLQIGGYQIAYQGEKLSSSNVTQTMLTSDGRIVG</sequence>
<keyword evidence="2 3" id="KW-0732">Signal</keyword>
<proteinExistence type="inferred from homology"/>
<dbReference type="InterPro" id="IPR006311">
    <property type="entry name" value="TAT_signal"/>
</dbReference>
<evidence type="ECO:0000256" key="1">
    <source>
        <dbReference type="ARBA" id="ARBA00010062"/>
    </source>
</evidence>
<dbReference type="PROSITE" id="PS51318">
    <property type="entry name" value="TAT"/>
    <property type="match status" value="1"/>
</dbReference>
<comment type="similarity">
    <text evidence="1">Belongs to the leucine-binding protein family.</text>
</comment>
<evidence type="ECO:0000256" key="2">
    <source>
        <dbReference type="ARBA" id="ARBA00022729"/>
    </source>
</evidence>
<dbReference type="SUPFAM" id="SSF53822">
    <property type="entry name" value="Periplasmic binding protein-like I"/>
    <property type="match status" value="1"/>
</dbReference>
<dbReference type="Gene3D" id="3.40.50.2300">
    <property type="match status" value="2"/>
</dbReference>
<dbReference type="Proteomes" id="UP000515811">
    <property type="component" value="Chromosome"/>
</dbReference>
<gene>
    <name evidence="5" type="ORF">H9K76_08705</name>
</gene>
<dbReference type="InterPro" id="IPR028081">
    <property type="entry name" value="Leu-bd"/>
</dbReference>
<keyword evidence="6" id="KW-1185">Reference proteome</keyword>
<feature type="chain" id="PRO_5028850763" evidence="3">
    <location>
        <begin position="38"/>
        <end position="382"/>
    </location>
</feature>
<dbReference type="KEGG" id="drg:H9K76_08705"/>
<feature type="signal peptide" evidence="3">
    <location>
        <begin position="1"/>
        <end position="37"/>
    </location>
</feature>
<accession>A0A7G9RTE2</accession>
<dbReference type="InterPro" id="IPR028082">
    <property type="entry name" value="Peripla_BP_I"/>
</dbReference>
<name>A0A7G9RTE2_9BURK</name>
<protein>
    <submittedName>
        <fullName evidence="5">ABC transporter substrate-binding protein</fullName>
    </submittedName>
</protein>
<evidence type="ECO:0000313" key="6">
    <source>
        <dbReference type="Proteomes" id="UP000515811"/>
    </source>
</evidence>
<feature type="domain" description="Leucine-binding protein" evidence="4">
    <location>
        <begin position="47"/>
        <end position="346"/>
    </location>
</feature>
<dbReference type="RefSeq" id="WP_187599602.1">
    <property type="nucleotide sequence ID" value="NZ_CP060714.1"/>
</dbReference>
<evidence type="ECO:0000259" key="4">
    <source>
        <dbReference type="Pfam" id="PF13458"/>
    </source>
</evidence>
<organism evidence="5 6">
    <name type="scientific">Diaphorobacter ruginosibacter</name>
    <dbReference type="NCBI Taxonomy" id="1715720"/>
    <lineage>
        <taxon>Bacteria</taxon>
        <taxon>Pseudomonadati</taxon>
        <taxon>Pseudomonadota</taxon>
        <taxon>Betaproteobacteria</taxon>
        <taxon>Burkholderiales</taxon>
        <taxon>Comamonadaceae</taxon>
        <taxon>Diaphorobacter</taxon>
    </lineage>
</organism>
<evidence type="ECO:0000256" key="3">
    <source>
        <dbReference type="SAM" id="SignalP"/>
    </source>
</evidence>
<dbReference type="AlphaFoldDB" id="A0A7G9RTE2"/>
<evidence type="ECO:0000313" key="5">
    <source>
        <dbReference type="EMBL" id="QNN58867.1"/>
    </source>
</evidence>
<dbReference type="Pfam" id="PF13458">
    <property type="entry name" value="Peripla_BP_6"/>
    <property type="match status" value="1"/>
</dbReference>
<reference evidence="5 6" key="1">
    <citation type="submission" date="2020-08" db="EMBL/GenBank/DDBJ databases">
        <title>Genome sequence of Diaphorobacter ruginosibacter DSM 27467T.</title>
        <authorList>
            <person name="Hyun D.-W."/>
            <person name="Bae J.-W."/>
        </authorList>
    </citation>
    <scope>NUCLEOTIDE SEQUENCE [LARGE SCALE GENOMIC DNA]</scope>
    <source>
        <strain evidence="5 6">DSM 27467</strain>
    </source>
</reference>
<dbReference type="EMBL" id="CP060714">
    <property type="protein sequence ID" value="QNN58867.1"/>
    <property type="molecule type" value="Genomic_DNA"/>
</dbReference>